<dbReference type="PANTHER" id="PTHR30408:SF13">
    <property type="entry name" value="TYPE I RESTRICTION ENZYME HINDI SPECIFICITY SUBUNIT"/>
    <property type="match status" value="1"/>
</dbReference>
<dbReference type="AlphaFoldDB" id="A0A7X0L1P7"/>
<evidence type="ECO:0000313" key="6">
    <source>
        <dbReference type="Proteomes" id="UP000546324"/>
    </source>
</evidence>
<feature type="domain" description="Type I restriction modification DNA specificity" evidence="4">
    <location>
        <begin position="1"/>
        <end position="176"/>
    </location>
</feature>
<evidence type="ECO:0000256" key="2">
    <source>
        <dbReference type="ARBA" id="ARBA00022747"/>
    </source>
</evidence>
<accession>A0A7X0L1P7</accession>
<protein>
    <submittedName>
        <fullName evidence="5">Type I restriction enzyme S subunit</fullName>
        <ecNumber evidence="5">3.1.21.3</ecNumber>
    </submittedName>
</protein>
<evidence type="ECO:0000256" key="1">
    <source>
        <dbReference type="ARBA" id="ARBA00010923"/>
    </source>
</evidence>
<keyword evidence="6" id="KW-1185">Reference proteome</keyword>
<dbReference type="EMBL" id="JACHMQ010000001">
    <property type="protein sequence ID" value="MBB6398881.1"/>
    <property type="molecule type" value="Genomic_DNA"/>
</dbReference>
<dbReference type="RefSeq" id="WP_185030262.1">
    <property type="nucleotide sequence ID" value="NZ_JACHMQ010000001.1"/>
</dbReference>
<reference evidence="5 6" key="1">
    <citation type="submission" date="2020-08" db="EMBL/GenBank/DDBJ databases">
        <title>Sequencing the genomes of 1000 actinobacteria strains.</title>
        <authorList>
            <person name="Klenk H.-P."/>
        </authorList>
    </citation>
    <scope>NUCLEOTIDE SEQUENCE [LARGE SCALE GENOMIC DNA]</scope>
    <source>
        <strain evidence="5 6">DSM 43675</strain>
    </source>
</reference>
<dbReference type="InterPro" id="IPR044946">
    <property type="entry name" value="Restrct_endonuc_typeI_TRD_sf"/>
</dbReference>
<proteinExistence type="inferred from homology"/>
<evidence type="ECO:0000259" key="4">
    <source>
        <dbReference type="Pfam" id="PF01420"/>
    </source>
</evidence>
<gene>
    <name evidence="5" type="ORF">BKA00_005795</name>
</gene>
<dbReference type="GO" id="GO:0003677">
    <property type="term" value="F:DNA binding"/>
    <property type="evidence" value="ECO:0007669"/>
    <property type="project" value="UniProtKB-KW"/>
</dbReference>
<evidence type="ECO:0000313" key="5">
    <source>
        <dbReference type="EMBL" id="MBB6398881.1"/>
    </source>
</evidence>
<keyword evidence="5" id="KW-0378">Hydrolase</keyword>
<dbReference type="EC" id="3.1.21.3" evidence="5"/>
<comment type="similarity">
    <text evidence="1">Belongs to the type-I restriction system S methylase family.</text>
</comment>
<dbReference type="Proteomes" id="UP000546324">
    <property type="component" value="Unassembled WGS sequence"/>
</dbReference>
<dbReference type="Pfam" id="PF01420">
    <property type="entry name" value="Methylase_S"/>
    <property type="match status" value="1"/>
</dbReference>
<keyword evidence="2" id="KW-0680">Restriction system</keyword>
<organism evidence="5 6">
    <name type="scientific">Actinomadura coerulea</name>
    <dbReference type="NCBI Taxonomy" id="46159"/>
    <lineage>
        <taxon>Bacteria</taxon>
        <taxon>Bacillati</taxon>
        <taxon>Actinomycetota</taxon>
        <taxon>Actinomycetes</taxon>
        <taxon>Streptosporangiales</taxon>
        <taxon>Thermomonosporaceae</taxon>
        <taxon>Actinomadura</taxon>
    </lineage>
</organism>
<sequence length="391" mass="42995">MSEWQVVRLRDICDSVDYGLTASASKSEVGPKFLRITDIVGSNFDWSQVPHVAATSSQAEKYKLRHGDIVIARTGATTGRSKWIADPPDAVFASYLVRLKVNEKINSRFVGYLLKSPQFTKYVAGVLGDKSAQPNASASTLTAAKLSLPSERAIQDTIADILGTLDDKIAVNNRILTTADDTVRAIYAMFQRNITGQLRIDEIGALVKETVSVAQLGDSEKYIGLEHMPRRQMWLPRWDTSSAVTSAKARFSAGDILFGKLRPYFHKVGLAPVDGVASTDILVVRPKNKHFRGWLLAALSSDEVVAHASAVGDGTRMPRAKWADLAKFEIPWPGEQKAQEFEWLTASLARKAESSISENRSLSRLRDTLLPKLVSGEIKIRDAEKVAEDAV</sequence>
<dbReference type="PANTHER" id="PTHR30408">
    <property type="entry name" value="TYPE-1 RESTRICTION ENZYME ECOKI SPECIFICITY PROTEIN"/>
    <property type="match status" value="1"/>
</dbReference>
<dbReference type="InterPro" id="IPR000055">
    <property type="entry name" value="Restrct_endonuc_typeI_TRD"/>
</dbReference>
<evidence type="ECO:0000256" key="3">
    <source>
        <dbReference type="ARBA" id="ARBA00023125"/>
    </source>
</evidence>
<dbReference type="Gene3D" id="3.90.220.20">
    <property type="entry name" value="DNA methylase specificity domains"/>
    <property type="match status" value="2"/>
</dbReference>
<comment type="caution">
    <text evidence="5">The sequence shown here is derived from an EMBL/GenBank/DDBJ whole genome shotgun (WGS) entry which is preliminary data.</text>
</comment>
<name>A0A7X0L1P7_9ACTN</name>
<dbReference type="SUPFAM" id="SSF116734">
    <property type="entry name" value="DNA methylase specificity domain"/>
    <property type="match status" value="2"/>
</dbReference>
<dbReference type="CDD" id="cd17521">
    <property type="entry name" value="RMtype1_S_Sau13435ORF2165P_TRD2-CR2_like"/>
    <property type="match status" value="1"/>
</dbReference>
<dbReference type="GO" id="GO:0009035">
    <property type="term" value="F:type I site-specific deoxyribonuclease activity"/>
    <property type="evidence" value="ECO:0007669"/>
    <property type="project" value="UniProtKB-EC"/>
</dbReference>
<dbReference type="InterPro" id="IPR052021">
    <property type="entry name" value="Type-I_RS_S_subunit"/>
</dbReference>
<dbReference type="GO" id="GO:0009307">
    <property type="term" value="P:DNA restriction-modification system"/>
    <property type="evidence" value="ECO:0007669"/>
    <property type="project" value="UniProtKB-KW"/>
</dbReference>
<keyword evidence="3" id="KW-0238">DNA-binding</keyword>